<feature type="transmembrane region" description="Helical" evidence="2">
    <location>
        <begin position="213"/>
        <end position="244"/>
    </location>
</feature>
<evidence type="ECO:0000313" key="3">
    <source>
        <dbReference type="EMBL" id="AQQ16333.1"/>
    </source>
</evidence>
<feature type="transmembrane region" description="Helical" evidence="2">
    <location>
        <begin position="264"/>
        <end position="294"/>
    </location>
</feature>
<feature type="compositionally biased region" description="Low complexity" evidence="1">
    <location>
        <begin position="41"/>
        <end position="50"/>
    </location>
</feature>
<keyword evidence="4" id="KW-1185">Reference proteome</keyword>
<feature type="transmembrane region" description="Helical" evidence="2">
    <location>
        <begin position="170"/>
        <end position="193"/>
    </location>
</feature>
<sequence length="387" mass="40646">MSTPNSGGYPPYGNDPEGYGNQGGDPNQSYGQQSYGNYPSYGQNQYGQDQYGQDQYGQQAYDQQPYGQQAYGQPGDYSQFDVNSAAGAAGGDAMRFHGSQLTDGTFGDGTQPHPINNPAANGWRHTKGTGKLRLGEAISWGFKGLMANPGKMLLIGVSSAVLTAVSNSEFVVLGLLALVALFLLAPLFASGVLQQTLVKKFQKWQAPAYGKTLGVAAILVVIVVVGIIILSIIAGIITAATGLIDENIAMYADSPEALLSDPNVMKAGGIFLASLFIPVLLLAPFFLFIIYYAADNNGSFGNAFGGAMRSGARNYFPVLLLILFLAIVNMAVSAPALFLSSGEGMAAVGAIITIILTVFVTPYTYLVQAHAYRQISGGPVPHEAAAA</sequence>
<gene>
    <name evidence="3" type="ORF">CGLAU_12025</name>
</gene>
<dbReference type="OrthoDB" id="4427931at2"/>
<feature type="region of interest" description="Disordered" evidence="1">
    <location>
        <begin position="99"/>
        <end position="123"/>
    </location>
</feature>
<feature type="compositionally biased region" description="Polar residues" evidence="1">
    <location>
        <begin position="24"/>
        <end position="37"/>
    </location>
</feature>
<keyword evidence="2" id="KW-0472">Membrane</keyword>
<keyword evidence="2" id="KW-0812">Transmembrane</keyword>
<name>A0A1Q2HZS7_9CORY</name>
<protein>
    <submittedName>
        <fullName evidence="3">Uncharacterized protein</fullName>
    </submittedName>
</protein>
<evidence type="ECO:0000256" key="1">
    <source>
        <dbReference type="SAM" id="MobiDB-lite"/>
    </source>
</evidence>
<dbReference type="EMBL" id="CP019688">
    <property type="protein sequence ID" value="AQQ16333.1"/>
    <property type="molecule type" value="Genomic_DNA"/>
</dbReference>
<dbReference type="AlphaFoldDB" id="A0A1Q2HZS7"/>
<reference evidence="3 4" key="1">
    <citation type="submission" date="2016-12" db="EMBL/GenBank/DDBJ databases">
        <authorList>
            <person name="Song W.-J."/>
            <person name="Kurnit D.M."/>
        </authorList>
    </citation>
    <scope>NUCLEOTIDE SEQUENCE [LARGE SCALE GENOMIC DNA]</scope>
    <source>
        <strain evidence="3 4">DSM 30827</strain>
    </source>
</reference>
<dbReference type="Proteomes" id="UP000217209">
    <property type="component" value="Chromosome"/>
</dbReference>
<dbReference type="RefSeq" id="WP_157731396.1">
    <property type="nucleotide sequence ID" value="NZ_CP019688.1"/>
</dbReference>
<feature type="transmembrane region" description="Helical" evidence="2">
    <location>
        <begin position="315"/>
        <end position="338"/>
    </location>
</feature>
<evidence type="ECO:0000256" key="2">
    <source>
        <dbReference type="SAM" id="Phobius"/>
    </source>
</evidence>
<accession>A0A1Q2HZS7</accession>
<evidence type="ECO:0000313" key="4">
    <source>
        <dbReference type="Proteomes" id="UP000217209"/>
    </source>
</evidence>
<dbReference type="KEGG" id="cgv:CGLAU_12025"/>
<organism evidence="3 4">
    <name type="scientific">Corynebacterium glaucum</name>
    <dbReference type="NCBI Taxonomy" id="187491"/>
    <lineage>
        <taxon>Bacteria</taxon>
        <taxon>Bacillati</taxon>
        <taxon>Actinomycetota</taxon>
        <taxon>Actinomycetes</taxon>
        <taxon>Mycobacteriales</taxon>
        <taxon>Corynebacteriaceae</taxon>
        <taxon>Corynebacterium</taxon>
    </lineage>
</organism>
<feature type="transmembrane region" description="Helical" evidence="2">
    <location>
        <begin position="344"/>
        <end position="366"/>
    </location>
</feature>
<proteinExistence type="predicted"/>
<feature type="region of interest" description="Disordered" evidence="1">
    <location>
        <begin position="1"/>
        <end position="50"/>
    </location>
</feature>
<keyword evidence="2" id="KW-1133">Transmembrane helix</keyword>